<keyword evidence="4" id="KW-1003">Cell membrane</keyword>
<dbReference type="PROSITE" id="PS51450">
    <property type="entry name" value="LRR"/>
    <property type="match status" value="1"/>
</dbReference>
<sequence length="975" mass="108323">MTYLSSVIFKMAQCPLCLRFIIAIFVFVSLFPPSKAITVETEALLQFKKQLKDPLGYLESWRDSESPCDFTGIFCDPDSGQVINVTLENKSLSGEISPSISKLESLSTLNLASNSISGKLPSEITSCRNLRLLNLSGNELTGTLPDLSELQSLEALDVEDNYFSGGFPSWVGNLTGLTWLSLGQNDFDESEIPRSLGNLKNLTFLYLAGSNLIGEIPESILELTALETLDFSTNNLTGEFPKAISNLLNLKKIELYSNNLTGEIPPDLTKLTLLREFDISMNHMSGTLPPEIGTLKNLAIFQLYENNFSGELPQGFGDMQHLESFSIYRNRFSGEFPANFGRFSPLTSIDISENKFSGGFPRFLCQNKSLRFLLALDNDFSGYFPETYAECKSLLRLRINKNRLSGPISNGTWGLPNANIIDFGDNGFSGGISLDIGISTSLTELWLRNNKFSGLLPPELGKLTQLGKFSANNNTFSGSIPSQIGDLKQLSSLHLEENLLTGSIPIELGKCTRLVDLNLARNSLNGDIPEVLSQLNSLNSLNLSQNKLSGVIPENLQKLKLSAIDFSENQLYGKVPSDLLVMGGNEAFLGNMGLCADERIRNQINSQMAVCIISHDHKNLFENKLALIFIVVSAMVIFIGGLLFVSYRNFKLNQSYKEEDLEEGQEKDPNWKIESYHQAEFDAEEICNLDEDNLIGSGSTGKVYRVDLKTSGGSVAVKQLWKGKEMKMLTAEMEILGKIRHRNILKLFACLMRGGLNFLVFEYMENGNLFQALQRQFKGGHPELNWLQRYKIAVGAAKGIAYLHHDCSPAIIHRDIKSTNILLDEDYEPKIADFGIAKTVAASPNDSSCFAGTHGYIAPEFAYSLKVTEKSDIYSFGVVLLELVTGRRPIELEYGEGKDIVYWVSTHLDSRDDVIKILDHKVSNSVEDDMIKVLRIAILCTKKLPSLRPTMRDVVKMLIDADPCNFSPAYKSPEK</sequence>
<protein>
    <submittedName>
        <fullName evidence="20">Receptor-like protein kinase HSL1</fullName>
    </submittedName>
</protein>
<evidence type="ECO:0000256" key="7">
    <source>
        <dbReference type="ARBA" id="ARBA00022614"/>
    </source>
</evidence>
<evidence type="ECO:0000313" key="19">
    <source>
        <dbReference type="Proteomes" id="UP000189703"/>
    </source>
</evidence>
<evidence type="ECO:0000313" key="20">
    <source>
        <dbReference type="RefSeq" id="XP_010247922.1"/>
    </source>
</evidence>
<dbReference type="SMART" id="SM00220">
    <property type="entry name" value="S_TKc"/>
    <property type="match status" value="1"/>
</dbReference>
<evidence type="ECO:0000256" key="16">
    <source>
        <dbReference type="ARBA" id="ARBA00023136"/>
    </source>
</evidence>
<evidence type="ECO:0000256" key="6">
    <source>
        <dbReference type="ARBA" id="ARBA00022553"/>
    </source>
</evidence>
<keyword evidence="5" id="KW-0723">Serine/threonine-protein kinase</keyword>
<keyword evidence="16" id="KW-0472">Membrane</keyword>
<dbReference type="InterPro" id="IPR011009">
    <property type="entry name" value="Kinase-like_dom_sf"/>
</dbReference>
<evidence type="ECO:0000256" key="9">
    <source>
        <dbReference type="ARBA" id="ARBA00022692"/>
    </source>
</evidence>
<evidence type="ECO:0000256" key="4">
    <source>
        <dbReference type="ARBA" id="ARBA00022475"/>
    </source>
</evidence>
<dbReference type="SUPFAM" id="SSF56112">
    <property type="entry name" value="Protein kinase-like (PK-like)"/>
    <property type="match status" value="1"/>
</dbReference>
<dbReference type="GO" id="GO:0009791">
    <property type="term" value="P:post-embryonic development"/>
    <property type="evidence" value="ECO:0007669"/>
    <property type="project" value="UniProtKB-ARBA"/>
</dbReference>
<dbReference type="PROSITE" id="PS00107">
    <property type="entry name" value="PROTEIN_KINASE_ATP"/>
    <property type="match status" value="1"/>
</dbReference>
<dbReference type="RefSeq" id="XP_010247922.1">
    <property type="nucleotide sequence ID" value="XM_010249620.2"/>
</dbReference>
<dbReference type="GO" id="GO:1905393">
    <property type="term" value="P:plant organ formation"/>
    <property type="evidence" value="ECO:0007669"/>
    <property type="project" value="UniProtKB-ARBA"/>
</dbReference>
<evidence type="ECO:0000256" key="17">
    <source>
        <dbReference type="ARBA" id="ARBA00023170"/>
    </source>
</evidence>
<dbReference type="GeneID" id="104590864"/>
<dbReference type="FunCoup" id="A0A1U7Z6E0">
    <property type="interactions" value="595"/>
</dbReference>
<dbReference type="Pfam" id="PF08263">
    <property type="entry name" value="LRRNT_2"/>
    <property type="match status" value="1"/>
</dbReference>
<dbReference type="GO" id="GO:0005886">
    <property type="term" value="C:plasma membrane"/>
    <property type="evidence" value="ECO:0007669"/>
    <property type="project" value="UniProtKB-SubCell"/>
</dbReference>
<keyword evidence="6" id="KW-0597">Phosphoprotein</keyword>
<keyword evidence="15" id="KW-1133">Transmembrane helix</keyword>
<dbReference type="PROSITE" id="PS00108">
    <property type="entry name" value="PROTEIN_KINASE_ST"/>
    <property type="match status" value="1"/>
</dbReference>
<evidence type="ECO:0000256" key="12">
    <source>
        <dbReference type="ARBA" id="ARBA00022741"/>
    </source>
</evidence>
<dbReference type="Pfam" id="PF23598">
    <property type="entry name" value="LRR_14"/>
    <property type="match status" value="1"/>
</dbReference>
<evidence type="ECO:0000256" key="11">
    <source>
        <dbReference type="ARBA" id="ARBA00022737"/>
    </source>
</evidence>
<evidence type="ECO:0000256" key="18">
    <source>
        <dbReference type="ARBA" id="ARBA00023180"/>
    </source>
</evidence>
<dbReference type="InterPro" id="IPR003591">
    <property type="entry name" value="Leu-rich_rpt_typical-subtyp"/>
</dbReference>
<dbReference type="GO" id="GO:0004672">
    <property type="term" value="F:protein kinase activity"/>
    <property type="evidence" value="ECO:0000318"/>
    <property type="project" value="GO_Central"/>
</dbReference>
<dbReference type="InterPro" id="IPR000719">
    <property type="entry name" value="Prot_kinase_dom"/>
</dbReference>
<dbReference type="SUPFAM" id="SSF52058">
    <property type="entry name" value="L domain-like"/>
    <property type="match status" value="1"/>
</dbReference>
<dbReference type="GO" id="GO:0004674">
    <property type="term" value="F:protein serine/threonine kinase activity"/>
    <property type="evidence" value="ECO:0007669"/>
    <property type="project" value="UniProtKB-KW"/>
</dbReference>
<evidence type="ECO:0000256" key="10">
    <source>
        <dbReference type="ARBA" id="ARBA00022729"/>
    </source>
</evidence>
<dbReference type="eggNOG" id="ENOG502QTFC">
    <property type="taxonomic scope" value="Eukaryota"/>
</dbReference>
<dbReference type="Gene3D" id="3.80.10.10">
    <property type="entry name" value="Ribonuclease Inhibitor"/>
    <property type="match status" value="4"/>
</dbReference>
<comment type="subcellular location">
    <subcellularLocation>
        <location evidence="1">Cell membrane</location>
        <topology evidence="1">Single-pass membrane protein</topology>
    </subcellularLocation>
</comment>
<dbReference type="InterPro" id="IPR001611">
    <property type="entry name" value="Leu-rich_rpt"/>
</dbReference>
<keyword evidence="14" id="KW-0067">ATP-binding</keyword>
<evidence type="ECO:0000256" key="1">
    <source>
        <dbReference type="ARBA" id="ARBA00004162"/>
    </source>
</evidence>
<dbReference type="AlphaFoldDB" id="A0A1U7Z6E0"/>
<evidence type="ECO:0000256" key="13">
    <source>
        <dbReference type="ARBA" id="ARBA00022777"/>
    </source>
</evidence>
<keyword evidence="3" id="KW-0217">Developmental protein</keyword>
<keyword evidence="10" id="KW-0732">Signal</keyword>
<evidence type="ECO:0000256" key="3">
    <source>
        <dbReference type="ARBA" id="ARBA00022473"/>
    </source>
</evidence>
<comment type="similarity">
    <text evidence="2">Belongs to the protein kinase superfamily. Ser/Thr protein kinase family.</text>
</comment>
<dbReference type="FunFam" id="3.80.10.10:FF:000215">
    <property type="entry name" value="Receptor-like protein kinase HSL1"/>
    <property type="match status" value="1"/>
</dbReference>
<organism evidence="19 20">
    <name type="scientific">Nelumbo nucifera</name>
    <name type="common">Sacred lotus</name>
    <dbReference type="NCBI Taxonomy" id="4432"/>
    <lineage>
        <taxon>Eukaryota</taxon>
        <taxon>Viridiplantae</taxon>
        <taxon>Streptophyta</taxon>
        <taxon>Embryophyta</taxon>
        <taxon>Tracheophyta</taxon>
        <taxon>Spermatophyta</taxon>
        <taxon>Magnoliopsida</taxon>
        <taxon>Proteales</taxon>
        <taxon>Nelumbonaceae</taxon>
        <taxon>Nelumbo</taxon>
    </lineage>
</organism>
<evidence type="ECO:0000256" key="15">
    <source>
        <dbReference type="ARBA" id="ARBA00022989"/>
    </source>
</evidence>
<dbReference type="GO" id="GO:0048367">
    <property type="term" value="P:shoot system development"/>
    <property type="evidence" value="ECO:0007669"/>
    <property type="project" value="UniProtKB-ARBA"/>
</dbReference>
<keyword evidence="11" id="KW-0677">Repeat</keyword>
<evidence type="ECO:0000256" key="2">
    <source>
        <dbReference type="ARBA" id="ARBA00008684"/>
    </source>
</evidence>
<dbReference type="InterPro" id="IPR032675">
    <property type="entry name" value="LRR_dom_sf"/>
</dbReference>
<dbReference type="PROSITE" id="PS50011">
    <property type="entry name" value="PROTEIN_KINASE_DOM"/>
    <property type="match status" value="1"/>
</dbReference>
<proteinExistence type="inferred from homology"/>
<dbReference type="PANTHER" id="PTHR48056">
    <property type="entry name" value="LRR RECEPTOR-LIKE SERINE/THREONINE-PROTEIN KINASE-RELATED"/>
    <property type="match status" value="1"/>
</dbReference>
<keyword evidence="9" id="KW-0812">Transmembrane</keyword>
<keyword evidence="8" id="KW-0808">Transferase</keyword>
<dbReference type="OrthoDB" id="676979at2759"/>
<dbReference type="Gene3D" id="3.30.200.20">
    <property type="entry name" value="Phosphorylase Kinase, domain 1"/>
    <property type="match status" value="1"/>
</dbReference>
<dbReference type="GO" id="GO:0005524">
    <property type="term" value="F:ATP binding"/>
    <property type="evidence" value="ECO:0007669"/>
    <property type="project" value="UniProtKB-UniRule"/>
</dbReference>
<gene>
    <name evidence="20" type="primary">LOC104590864</name>
</gene>
<dbReference type="FunFam" id="3.80.10.10:FF:000383">
    <property type="entry name" value="Leucine-rich repeat receptor protein kinase EMS1"/>
    <property type="match status" value="1"/>
</dbReference>
<dbReference type="InterPro" id="IPR050647">
    <property type="entry name" value="Plant_LRR-RLKs"/>
</dbReference>
<dbReference type="InterPro" id="IPR017441">
    <property type="entry name" value="Protein_kinase_ATP_BS"/>
</dbReference>
<keyword evidence="7" id="KW-0433">Leucine-rich repeat</keyword>
<keyword evidence="17" id="KW-0675">Receptor</keyword>
<dbReference type="SUPFAM" id="SSF52047">
    <property type="entry name" value="RNI-like"/>
    <property type="match status" value="1"/>
</dbReference>
<dbReference type="KEGG" id="nnu:104590864"/>
<reference evidence="20" key="1">
    <citation type="submission" date="2025-08" db="UniProtKB">
        <authorList>
            <consortium name="RefSeq"/>
        </authorList>
    </citation>
    <scope>IDENTIFICATION</scope>
</reference>
<evidence type="ECO:0000256" key="8">
    <source>
        <dbReference type="ARBA" id="ARBA00022679"/>
    </source>
</evidence>
<keyword evidence="13" id="KW-0418">Kinase</keyword>
<dbReference type="SMART" id="SM00369">
    <property type="entry name" value="LRR_TYP"/>
    <property type="match status" value="7"/>
</dbReference>
<evidence type="ECO:0000256" key="5">
    <source>
        <dbReference type="ARBA" id="ARBA00022527"/>
    </source>
</evidence>
<dbReference type="FunFam" id="3.80.10.10:FF:000234">
    <property type="entry name" value="Probable inactive receptor kinase RLK902"/>
    <property type="match status" value="1"/>
</dbReference>
<dbReference type="Gene3D" id="1.10.510.10">
    <property type="entry name" value="Transferase(Phosphotransferase) domain 1"/>
    <property type="match status" value="1"/>
</dbReference>
<accession>A0A1U7Z6E0</accession>
<dbReference type="Proteomes" id="UP000189703">
    <property type="component" value="Unplaced"/>
</dbReference>
<keyword evidence="18" id="KW-0325">Glycoprotein</keyword>
<evidence type="ECO:0000256" key="14">
    <source>
        <dbReference type="ARBA" id="ARBA00022840"/>
    </source>
</evidence>
<dbReference type="PANTHER" id="PTHR48056:SF20">
    <property type="entry name" value="PROTEIN KINASE DOMAIN-CONTAINING PROTEIN"/>
    <property type="match status" value="1"/>
</dbReference>
<dbReference type="GO" id="GO:0048608">
    <property type="term" value="P:reproductive structure development"/>
    <property type="evidence" value="ECO:0007669"/>
    <property type="project" value="UniProtKB-ARBA"/>
</dbReference>
<dbReference type="Pfam" id="PF00069">
    <property type="entry name" value="Pkinase"/>
    <property type="match status" value="1"/>
</dbReference>
<dbReference type="InterPro" id="IPR013210">
    <property type="entry name" value="LRR_N_plant-typ"/>
</dbReference>
<dbReference type="Pfam" id="PF00560">
    <property type="entry name" value="LRR_1"/>
    <property type="match status" value="3"/>
</dbReference>
<name>A0A1U7Z6E0_NELNU</name>
<dbReference type="InterPro" id="IPR008271">
    <property type="entry name" value="Ser/Thr_kinase_AS"/>
</dbReference>
<keyword evidence="12" id="KW-0547">Nucleotide-binding</keyword>
<dbReference type="OMA" id="CDSLQRF"/>
<dbReference type="FunFam" id="1.10.510.10:FF:000632">
    <property type="entry name" value="leucine-rich repeat receptor-like protein kinase TDR"/>
    <property type="match status" value="1"/>
</dbReference>
<keyword evidence="19" id="KW-1185">Reference proteome</keyword>
<dbReference type="FunFam" id="3.30.200.20:FF:000511">
    <property type="entry name" value="Leucine-rich receptor-like protein kinase family protein"/>
    <property type="match status" value="1"/>
</dbReference>
<dbReference type="InterPro" id="IPR055414">
    <property type="entry name" value="LRR_R13L4/SHOC2-like"/>
</dbReference>